<sequence length="409" mass="46109">MEIPVSSHSTPRPSSEPHDILDLRPESPADLPHIQRTTFRDQVPTDRRSVTSGSVAHTGNTVYTYTQFLQPSPTQREPGSRVLNPKTETLPRLYKIYPSNNIFFLKGRIITGTDPWMFFITILLLTIPGVIFAAFVCPYYWDNVSIAIPLSFIVLFVHTVALMLRTSFTDPGIIPRNMDDDILQEVSVPSLGVSSSVGSSHPPKFALVNGTELRLKFCETCRIYRPPRASHCRQCDNCIEHEDHHCIWLNNCIGKRNYRYFFLFLASAIALCLFIATTCVIHLNLVSEELQDQGVYSSFLDVLREIPMSMALAVYSIVFFWSIGSLFGFHCYLIAKNLTTHERLRNGAGANNPFDKGNCFSNCFESLCRNPPPPHLHWRSRDPSTLFQYQPSLAHSAAPMSMSASRSAA</sequence>
<comment type="caution">
    <text evidence="1">The sequence shown here is derived from an EMBL/GenBank/DDBJ whole genome shotgun (WGS) entry which is preliminary data.</text>
</comment>
<evidence type="ECO:0000313" key="1">
    <source>
        <dbReference type="EMBL" id="KAJ9082099.1"/>
    </source>
</evidence>
<organism evidence="1 2">
    <name type="scientific">Entomophthora muscae</name>
    <dbReference type="NCBI Taxonomy" id="34485"/>
    <lineage>
        <taxon>Eukaryota</taxon>
        <taxon>Fungi</taxon>
        <taxon>Fungi incertae sedis</taxon>
        <taxon>Zoopagomycota</taxon>
        <taxon>Entomophthoromycotina</taxon>
        <taxon>Entomophthoromycetes</taxon>
        <taxon>Entomophthorales</taxon>
        <taxon>Entomophthoraceae</taxon>
        <taxon>Entomophthora</taxon>
    </lineage>
</organism>
<keyword evidence="1" id="KW-0808">Transferase</keyword>
<proteinExistence type="predicted"/>
<accession>A0ACC2U5A7</accession>
<gene>
    <name evidence="1" type="primary">ERF2</name>
    <name evidence="1" type="ORF">DSO57_1007693</name>
</gene>
<dbReference type="Proteomes" id="UP001165960">
    <property type="component" value="Unassembled WGS sequence"/>
</dbReference>
<keyword evidence="1" id="KW-0012">Acyltransferase</keyword>
<reference evidence="1" key="1">
    <citation type="submission" date="2022-04" db="EMBL/GenBank/DDBJ databases">
        <title>Genome of the entomopathogenic fungus Entomophthora muscae.</title>
        <authorList>
            <person name="Elya C."/>
            <person name="Lovett B.R."/>
            <person name="Lee E."/>
            <person name="Macias A.M."/>
            <person name="Hajek A.E."/>
            <person name="De Bivort B.L."/>
            <person name="Kasson M.T."/>
            <person name="De Fine Licht H.H."/>
            <person name="Stajich J.E."/>
        </authorList>
    </citation>
    <scope>NUCLEOTIDE SEQUENCE</scope>
    <source>
        <strain evidence="1">Berkeley</strain>
    </source>
</reference>
<dbReference type="EC" id="2.3.1.225" evidence="1"/>
<protein>
    <submittedName>
        <fullName evidence="1">Eukaryotic peptide chain release factor GTP-binding subunit</fullName>
        <ecNumber evidence="1">2.3.1.225</ecNumber>
    </submittedName>
</protein>
<keyword evidence="2" id="KW-1185">Reference proteome</keyword>
<dbReference type="EMBL" id="QTSX02001443">
    <property type="protein sequence ID" value="KAJ9082099.1"/>
    <property type="molecule type" value="Genomic_DNA"/>
</dbReference>
<evidence type="ECO:0000313" key="2">
    <source>
        <dbReference type="Proteomes" id="UP001165960"/>
    </source>
</evidence>
<name>A0ACC2U5A7_9FUNG</name>